<dbReference type="Pfam" id="PF04139">
    <property type="entry name" value="Rad9"/>
    <property type="match status" value="1"/>
</dbReference>
<dbReference type="EMBL" id="KN847906">
    <property type="protein sequence ID" value="KIR39588.1"/>
    <property type="molecule type" value="Genomic_DNA"/>
</dbReference>
<sequence length="631" mass="70853">MDASIKGASDIKTFVRLLQCASKFGDDLHICIGEGLWEMSAVDSSKSAFCLFKLSKDFFYKWEKRTSGQIMCRILVKSVLAVLGKSAQMSGVQRIDLRIIDPSDELKSRLRRRRRGGREAYEEEQKIFVDDGPAYPDDDEAVGGIEAKLIMRLVCDHGVIRKHSLHLGTSEFNRADVDPETTPSGFTVSSRTLRDWLDHFSISMPTSGSNASGGLSQLGWMFAKNHVKIKSWEGPGNGNAGLSTEITIDTDEFEDYELLETGYMDKEPTQQRQNSGPRVDLTLPMKEFKATLVLAEQLSINLNMAFSEAGQPLTITNLENELEYIELFCAIATRECYAFADIMLPGQESSARTRDADLSRNRTATAQQPEVGNVAAPSSRRRTEDQSQRKGPSRLTLTAQPMEEERLVTVYLPGISRAQIPLSQRTSDRVHPYAKQAASASPPSRHDGDQEPLFLPQSQNAGSPETLPPQSQRYATQSGVRMTQREVLEYAGLGDVNMDELGEELDFEEEEEVRVSQLGDRAKASGNLEHQEKEERTMGQQDVSVYRSVNTTGADESDFTWDTTIDMGLLDDRARDQLDERHVEAKTEHMEVEERQKDGDLSMEEWDEEDTDGLEMTQIPEKSKYRPLFDD</sequence>
<feature type="compositionally biased region" description="Polar residues" evidence="1">
    <location>
        <begin position="361"/>
        <end position="370"/>
    </location>
</feature>
<feature type="compositionally biased region" description="Basic and acidic residues" evidence="1">
    <location>
        <begin position="621"/>
        <end position="631"/>
    </location>
</feature>
<name>A0A0D0TUR9_9TREE</name>
<feature type="region of interest" description="Disordered" evidence="1">
    <location>
        <begin position="583"/>
        <end position="631"/>
    </location>
</feature>
<dbReference type="GO" id="GO:0000076">
    <property type="term" value="P:DNA replication checkpoint signaling"/>
    <property type="evidence" value="ECO:0007669"/>
    <property type="project" value="TreeGrafter"/>
</dbReference>
<dbReference type="GO" id="GO:0031573">
    <property type="term" value="P:mitotic intra-S DNA damage checkpoint signaling"/>
    <property type="evidence" value="ECO:0007669"/>
    <property type="project" value="TreeGrafter"/>
</dbReference>
<dbReference type="HOGENOM" id="CLU_433457_0_0_1"/>
<feature type="compositionally biased region" description="Basic and acidic residues" evidence="1">
    <location>
        <begin position="583"/>
        <end position="600"/>
    </location>
</feature>
<dbReference type="GO" id="GO:0071479">
    <property type="term" value="P:cellular response to ionizing radiation"/>
    <property type="evidence" value="ECO:0007669"/>
    <property type="project" value="TreeGrafter"/>
</dbReference>
<feature type="region of interest" description="Disordered" evidence="1">
    <location>
        <begin position="422"/>
        <end position="480"/>
    </location>
</feature>
<dbReference type="Proteomes" id="UP000053392">
    <property type="component" value="Unassembled WGS sequence"/>
</dbReference>
<organism evidence="2 3">
    <name type="scientific">Cryptococcus deuterogattii Ram5</name>
    <dbReference type="NCBI Taxonomy" id="1296110"/>
    <lineage>
        <taxon>Eukaryota</taxon>
        <taxon>Fungi</taxon>
        <taxon>Dikarya</taxon>
        <taxon>Basidiomycota</taxon>
        <taxon>Agaricomycotina</taxon>
        <taxon>Tremellomycetes</taxon>
        <taxon>Tremellales</taxon>
        <taxon>Cryptococcaceae</taxon>
        <taxon>Cryptococcus</taxon>
        <taxon>Cryptococcus gattii species complex</taxon>
    </lineage>
</organism>
<dbReference type="GO" id="GO:0030896">
    <property type="term" value="C:checkpoint clamp complex"/>
    <property type="evidence" value="ECO:0007669"/>
    <property type="project" value="InterPro"/>
</dbReference>
<feature type="compositionally biased region" description="Basic and acidic residues" evidence="1">
    <location>
        <begin position="351"/>
        <end position="360"/>
    </location>
</feature>
<feature type="compositionally biased region" description="Acidic residues" evidence="1">
    <location>
        <begin position="601"/>
        <end position="613"/>
    </location>
</feature>
<feature type="region of interest" description="Disordered" evidence="1">
    <location>
        <begin position="349"/>
        <end position="401"/>
    </location>
</feature>
<gene>
    <name evidence="2" type="ORF">I313_04614</name>
</gene>
<dbReference type="InterPro" id="IPR007268">
    <property type="entry name" value="Rad9/Ddc1"/>
</dbReference>
<proteinExistence type="predicted"/>
<feature type="compositionally biased region" description="Polar residues" evidence="1">
    <location>
        <begin position="456"/>
        <end position="480"/>
    </location>
</feature>
<dbReference type="PANTHER" id="PTHR15237:SF0">
    <property type="entry name" value="CELL CYCLE CHECKPOINT CONTROL PROTEIN"/>
    <property type="match status" value="1"/>
</dbReference>
<evidence type="ECO:0000256" key="1">
    <source>
        <dbReference type="SAM" id="MobiDB-lite"/>
    </source>
</evidence>
<feature type="region of interest" description="Disordered" evidence="1">
    <location>
        <begin position="516"/>
        <end position="543"/>
    </location>
</feature>
<dbReference type="PANTHER" id="PTHR15237">
    <property type="entry name" value="DNA REPAIR PROTEIN RAD9"/>
    <property type="match status" value="1"/>
</dbReference>
<dbReference type="Gene3D" id="3.70.10.10">
    <property type="match status" value="1"/>
</dbReference>
<reference evidence="2 3" key="1">
    <citation type="submission" date="2015-01" db="EMBL/GenBank/DDBJ databases">
        <title>The Genome Sequence of Cryptococcus gattii Ram5.</title>
        <authorList>
            <consortium name="The Broad Institute Genomics Platform"/>
            <person name="Cuomo C."/>
            <person name="Litvintseva A."/>
            <person name="Chen Y."/>
            <person name="Heitman J."/>
            <person name="Sun S."/>
            <person name="Springer D."/>
            <person name="Dromer F."/>
            <person name="Young S."/>
            <person name="Zeng Q."/>
            <person name="Gargeya S."/>
            <person name="Abouelleil A."/>
            <person name="Alvarado L."/>
            <person name="Chapman S.B."/>
            <person name="Gainer-Dewar J."/>
            <person name="Goldberg J."/>
            <person name="Griggs A."/>
            <person name="Gujja S."/>
            <person name="Hansen M."/>
            <person name="Howarth C."/>
            <person name="Imamovic A."/>
            <person name="Larimer J."/>
            <person name="Murphy C."/>
            <person name="Naylor J."/>
            <person name="Pearson M."/>
            <person name="Priest M."/>
            <person name="Roberts A."/>
            <person name="Saif S."/>
            <person name="Shea T."/>
            <person name="Sykes S."/>
            <person name="Wortman J."/>
            <person name="Nusbaum C."/>
            <person name="Birren B."/>
        </authorList>
    </citation>
    <scope>NUCLEOTIDE SEQUENCE [LARGE SCALE GENOMIC DNA]</scope>
    <source>
        <strain evidence="2 3">Ram5</strain>
    </source>
</reference>
<accession>A0A0D0TUR9</accession>
<dbReference type="OrthoDB" id="60092at2759"/>
<dbReference type="GO" id="GO:0006281">
    <property type="term" value="P:DNA repair"/>
    <property type="evidence" value="ECO:0007669"/>
    <property type="project" value="TreeGrafter"/>
</dbReference>
<evidence type="ECO:0000313" key="3">
    <source>
        <dbReference type="Proteomes" id="UP000053392"/>
    </source>
</evidence>
<dbReference type="InterPro" id="IPR046938">
    <property type="entry name" value="DNA_clamp_sf"/>
</dbReference>
<keyword evidence="3" id="KW-1185">Reference proteome</keyword>
<dbReference type="AlphaFoldDB" id="A0A0D0TUR9"/>
<dbReference type="SUPFAM" id="SSF55979">
    <property type="entry name" value="DNA clamp"/>
    <property type="match status" value="1"/>
</dbReference>
<evidence type="ECO:0000313" key="2">
    <source>
        <dbReference type="EMBL" id="KIR39588.1"/>
    </source>
</evidence>
<protein>
    <submittedName>
        <fullName evidence="2">Cell cycle checkpoint control protein RAD9A</fullName>
    </submittedName>
</protein>